<comment type="similarity">
    <text evidence="4">Belongs to the TUBGCP family.</text>
</comment>
<evidence type="ECO:0000256" key="4">
    <source>
        <dbReference type="RuleBase" id="RU363050"/>
    </source>
</evidence>
<evidence type="ECO:0000256" key="3">
    <source>
        <dbReference type="ARBA" id="ARBA00023212"/>
    </source>
</evidence>
<dbReference type="Proteomes" id="UP000283530">
    <property type="component" value="Unassembled WGS sequence"/>
</dbReference>
<reference evidence="6 7" key="1">
    <citation type="journal article" date="2019" name="Nat. Plants">
        <title>Stout camphor tree genome fills gaps in understanding of flowering plant genome evolution.</title>
        <authorList>
            <person name="Chaw S.M."/>
            <person name="Liu Y.C."/>
            <person name="Wu Y.W."/>
            <person name="Wang H.Y."/>
            <person name="Lin C.I."/>
            <person name="Wu C.S."/>
            <person name="Ke H.M."/>
            <person name="Chang L.Y."/>
            <person name="Hsu C.Y."/>
            <person name="Yang H.T."/>
            <person name="Sudianto E."/>
            <person name="Hsu M.H."/>
            <person name="Wu K.P."/>
            <person name="Wang L.N."/>
            <person name="Leebens-Mack J.H."/>
            <person name="Tsai I.J."/>
        </authorList>
    </citation>
    <scope>NUCLEOTIDE SEQUENCE [LARGE SCALE GENOMIC DNA]</scope>
    <source>
        <strain evidence="7">cv. Chaw 1501</strain>
        <tissue evidence="6">Young leaves</tissue>
    </source>
</reference>
<name>A0A443N0E4_9MAGN</name>
<dbReference type="GO" id="GO:0000930">
    <property type="term" value="C:gamma-tubulin complex"/>
    <property type="evidence" value="ECO:0007669"/>
    <property type="project" value="TreeGrafter"/>
</dbReference>
<proteinExistence type="inferred from homology"/>
<dbReference type="PANTHER" id="PTHR19302">
    <property type="entry name" value="GAMMA TUBULIN COMPLEX PROTEIN"/>
    <property type="match status" value="1"/>
</dbReference>
<comment type="function">
    <text evidence="4">Component of the gamma-tubulin ring complex (gTuRC) which mediates microtubule nucleation.</text>
</comment>
<keyword evidence="2 4" id="KW-0493">Microtubule</keyword>
<evidence type="ECO:0000313" key="7">
    <source>
        <dbReference type="Proteomes" id="UP000283530"/>
    </source>
</evidence>
<sequence length="95" mass="10911">MSGDNAMRLLLEKMTHHATSPYLCKLERWLYEGVIDDPYGEFFIAENKSLQKVPITENSKLLSFRSNHHYLECMKAAYDIASGELLNLMKDEGQA</sequence>
<dbReference type="InterPro" id="IPR007259">
    <property type="entry name" value="GCP"/>
</dbReference>
<dbReference type="GO" id="GO:0043015">
    <property type="term" value="F:gamma-tubulin binding"/>
    <property type="evidence" value="ECO:0007669"/>
    <property type="project" value="InterPro"/>
</dbReference>
<evidence type="ECO:0000313" key="6">
    <source>
        <dbReference type="EMBL" id="RWR72007.1"/>
    </source>
</evidence>
<evidence type="ECO:0000256" key="2">
    <source>
        <dbReference type="ARBA" id="ARBA00022701"/>
    </source>
</evidence>
<dbReference type="EMBL" id="QPKB01000001">
    <property type="protein sequence ID" value="RWR72007.1"/>
    <property type="molecule type" value="Genomic_DNA"/>
</dbReference>
<dbReference type="AlphaFoldDB" id="A0A443N0E4"/>
<dbReference type="GO" id="GO:0005874">
    <property type="term" value="C:microtubule"/>
    <property type="evidence" value="ECO:0007669"/>
    <property type="project" value="UniProtKB-KW"/>
</dbReference>
<protein>
    <recommendedName>
        <fullName evidence="4">Gamma-tubulin complex component</fullName>
    </recommendedName>
</protein>
<evidence type="ECO:0000256" key="1">
    <source>
        <dbReference type="ARBA" id="ARBA00022490"/>
    </source>
</evidence>
<dbReference type="OrthoDB" id="2192946at2759"/>
<dbReference type="GO" id="GO:0000922">
    <property type="term" value="C:spindle pole"/>
    <property type="evidence" value="ECO:0007669"/>
    <property type="project" value="InterPro"/>
</dbReference>
<dbReference type="GO" id="GO:0051225">
    <property type="term" value="P:spindle assembly"/>
    <property type="evidence" value="ECO:0007669"/>
    <property type="project" value="TreeGrafter"/>
</dbReference>
<dbReference type="Pfam" id="PF17681">
    <property type="entry name" value="GCP_N_terminal"/>
    <property type="match status" value="1"/>
</dbReference>
<accession>A0A443N0E4</accession>
<dbReference type="InterPro" id="IPR041470">
    <property type="entry name" value="GCP_N"/>
</dbReference>
<evidence type="ECO:0000259" key="5">
    <source>
        <dbReference type="Pfam" id="PF17681"/>
    </source>
</evidence>
<dbReference type="GO" id="GO:0000278">
    <property type="term" value="P:mitotic cell cycle"/>
    <property type="evidence" value="ECO:0007669"/>
    <property type="project" value="TreeGrafter"/>
</dbReference>
<organism evidence="6 7">
    <name type="scientific">Cinnamomum micranthum f. kanehirae</name>
    <dbReference type="NCBI Taxonomy" id="337451"/>
    <lineage>
        <taxon>Eukaryota</taxon>
        <taxon>Viridiplantae</taxon>
        <taxon>Streptophyta</taxon>
        <taxon>Embryophyta</taxon>
        <taxon>Tracheophyta</taxon>
        <taxon>Spermatophyta</taxon>
        <taxon>Magnoliopsida</taxon>
        <taxon>Magnoliidae</taxon>
        <taxon>Laurales</taxon>
        <taxon>Lauraceae</taxon>
        <taxon>Cinnamomum</taxon>
    </lineage>
</organism>
<dbReference type="PANTHER" id="PTHR19302:SF13">
    <property type="entry name" value="GAMMA-TUBULIN COMPLEX COMPONENT 2"/>
    <property type="match status" value="1"/>
</dbReference>
<keyword evidence="1 4" id="KW-0963">Cytoplasm</keyword>
<comment type="caution">
    <text evidence="6">The sequence shown here is derived from an EMBL/GenBank/DDBJ whole genome shotgun (WGS) entry which is preliminary data.</text>
</comment>
<dbReference type="GO" id="GO:0031122">
    <property type="term" value="P:cytoplasmic microtubule organization"/>
    <property type="evidence" value="ECO:0007669"/>
    <property type="project" value="TreeGrafter"/>
</dbReference>
<dbReference type="GO" id="GO:0051321">
    <property type="term" value="P:meiotic cell cycle"/>
    <property type="evidence" value="ECO:0007669"/>
    <property type="project" value="TreeGrafter"/>
</dbReference>
<comment type="subcellular location">
    <subcellularLocation>
        <location evidence="4">Cytoplasm</location>
        <location evidence="4">Cytoskeleton</location>
        <location evidence="4">Microtubule organizing center</location>
    </subcellularLocation>
</comment>
<dbReference type="GO" id="GO:0007020">
    <property type="term" value="P:microtubule nucleation"/>
    <property type="evidence" value="ECO:0007669"/>
    <property type="project" value="InterPro"/>
</dbReference>
<keyword evidence="3 4" id="KW-0206">Cytoskeleton</keyword>
<keyword evidence="7" id="KW-1185">Reference proteome</keyword>
<feature type="domain" description="Gamma tubulin complex component protein N-terminal" evidence="5">
    <location>
        <begin position="2"/>
        <end position="56"/>
    </location>
</feature>
<dbReference type="STRING" id="337451.A0A443N0E4"/>
<dbReference type="GO" id="GO:0051011">
    <property type="term" value="F:microtubule minus-end binding"/>
    <property type="evidence" value="ECO:0007669"/>
    <property type="project" value="TreeGrafter"/>
</dbReference>
<gene>
    <name evidence="6" type="ORF">CKAN_00019900</name>
</gene>